<dbReference type="GO" id="GO:0003676">
    <property type="term" value="F:nucleic acid binding"/>
    <property type="evidence" value="ECO:0007669"/>
    <property type="project" value="InterPro"/>
</dbReference>
<feature type="compositionally biased region" description="Polar residues" evidence="1">
    <location>
        <begin position="110"/>
        <end position="121"/>
    </location>
</feature>
<organism evidence="3 4">
    <name type="scientific">Streptomyces tsukubensis (strain DSM 42081 / NBRC 108919 / NRRL 18488 / 9993)</name>
    <dbReference type="NCBI Taxonomy" id="1114943"/>
    <lineage>
        <taxon>Bacteria</taxon>
        <taxon>Bacillati</taxon>
        <taxon>Actinomycetota</taxon>
        <taxon>Actinomycetes</taxon>
        <taxon>Kitasatosporales</taxon>
        <taxon>Streptomycetaceae</taxon>
        <taxon>Streptomyces</taxon>
    </lineage>
</organism>
<dbReference type="EMBL" id="CP029159">
    <property type="protein sequence ID" value="QKM66354.1"/>
    <property type="molecule type" value="Genomic_DNA"/>
</dbReference>
<evidence type="ECO:0000256" key="1">
    <source>
        <dbReference type="SAM" id="MobiDB-lite"/>
    </source>
</evidence>
<reference evidence="3 4" key="1">
    <citation type="journal article" date="2012" name="J. Bacteriol.">
        <title>Draft genome of Streptomyces tsukubaensis NRRL 18488, the producer of the clinically important immunosuppressant tacrolimus (FK506).</title>
        <authorList>
            <person name="Barreiro C."/>
            <person name="Prieto C."/>
            <person name="Sola-Landa A."/>
            <person name="Solera E."/>
            <person name="Martinez-Castro M."/>
            <person name="Perez-Redondo R."/>
            <person name="Garcia-Estrada C."/>
            <person name="Aparicio J.F."/>
            <person name="Fernandez-Martinez L.T."/>
            <person name="Santos-Aberturas J."/>
            <person name="Salehi-Najafabadi Z."/>
            <person name="Rodriguez-Garcia A."/>
            <person name="Tauch A."/>
            <person name="Martin J.F."/>
        </authorList>
    </citation>
    <scope>NUCLEOTIDE SEQUENCE [LARGE SCALE GENOMIC DNA]</scope>
    <source>
        <strain evidence="4">DSM 42081 / NBRC 108919 / NRRL 18488 / 9993</strain>
    </source>
</reference>
<sequence>MHNPEFRDEPVEHPGRIVSGGDEITVRIIEVDLTCHRVALPARNRNAVGVVQQAAGPARPVPRPSRRRIVCISAASNSPAAIGVPKKTASPAPMLASAVPAVSTRWLHATTTPAAASGSRTNQRRGSRAPLKVARTK</sequence>
<protein>
    <recommendedName>
        <fullName evidence="2">S1 motif domain-containing protein</fullName>
    </recommendedName>
</protein>
<name>A0A7G3U7B7_STRT9</name>
<evidence type="ECO:0000259" key="2">
    <source>
        <dbReference type="PROSITE" id="PS50126"/>
    </source>
</evidence>
<proteinExistence type="predicted"/>
<dbReference type="InterPro" id="IPR003029">
    <property type="entry name" value="S1_domain"/>
</dbReference>
<dbReference type="Proteomes" id="UP000005940">
    <property type="component" value="Chromosome"/>
</dbReference>
<feature type="domain" description="S1 motif" evidence="2">
    <location>
        <begin position="1"/>
        <end position="43"/>
    </location>
</feature>
<dbReference type="AlphaFoldDB" id="A0A7G3U7B7"/>
<keyword evidence="4" id="KW-1185">Reference proteome</keyword>
<evidence type="ECO:0000313" key="3">
    <source>
        <dbReference type="EMBL" id="QKM66354.1"/>
    </source>
</evidence>
<accession>A0A7G3U7B7</accession>
<feature type="region of interest" description="Disordered" evidence="1">
    <location>
        <begin position="110"/>
        <end position="137"/>
    </location>
</feature>
<gene>
    <name evidence="3" type="ORF">STSU_003440</name>
</gene>
<dbReference type="PROSITE" id="PS50126">
    <property type="entry name" value="S1"/>
    <property type="match status" value="1"/>
</dbReference>
<evidence type="ECO:0000313" key="4">
    <source>
        <dbReference type="Proteomes" id="UP000005940"/>
    </source>
</evidence>